<comment type="caution">
    <text evidence="1">The sequence shown here is derived from an EMBL/GenBank/DDBJ whole genome shotgun (WGS) entry which is preliminary data.</text>
</comment>
<proteinExistence type="predicted"/>
<accession>A0AAV8V5Q1</accession>
<dbReference type="Proteomes" id="UP001159042">
    <property type="component" value="Unassembled WGS sequence"/>
</dbReference>
<dbReference type="EMBL" id="JANEYG010000534">
    <property type="protein sequence ID" value="KAJ8909493.1"/>
    <property type="molecule type" value="Genomic_DNA"/>
</dbReference>
<protein>
    <submittedName>
        <fullName evidence="1">Uncharacterized protein</fullName>
    </submittedName>
</protein>
<sequence length="108" mass="12663">MLFSSSSSSSSSEDEEIFVRRRKLYRQRRPCFDMYDDLEFFDRFRLTKNTVENLLQQIEGMIALPTNSDCNSDFQCCHNINKMIKVALIKVMKSCAYETQPTLKDTLV</sequence>
<evidence type="ECO:0000313" key="1">
    <source>
        <dbReference type="EMBL" id="KAJ8909493.1"/>
    </source>
</evidence>
<dbReference type="AlphaFoldDB" id="A0AAV8V5Q1"/>
<evidence type="ECO:0000313" key="2">
    <source>
        <dbReference type="Proteomes" id="UP001159042"/>
    </source>
</evidence>
<keyword evidence="2" id="KW-1185">Reference proteome</keyword>
<reference evidence="1 2" key="1">
    <citation type="journal article" date="2023" name="Insect Mol. Biol.">
        <title>Genome sequencing provides insights into the evolution of gene families encoding plant cell wall-degrading enzymes in longhorned beetles.</title>
        <authorList>
            <person name="Shin N.R."/>
            <person name="Okamura Y."/>
            <person name="Kirsch R."/>
            <person name="Pauchet Y."/>
        </authorList>
    </citation>
    <scope>NUCLEOTIDE SEQUENCE [LARGE SCALE GENOMIC DNA]</scope>
    <source>
        <strain evidence="1">EAD_L_NR</strain>
    </source>
</reference>
<name>A0AAV8V5Q1_9CUCU</name>
<gene>
    <name evidence="1" type="ORF">NQ315_002846</name>
</gene>
<organism evidence="1 2">
    <name type="scientific">Exocentrus adspersus</name>
    <dbReference type="NCBI Taxonomy" id="1586481"/>
    <lineage>
        <taxon>Eukaryota</taxon>
        <taxon>Metazoa</taxon>
        <taxon>Ecdysozoa</taxon>
        <taxon>Arthropoda</taxon>
        <taxon>Hexapoda</taxon>
        <taxon>Insecta</taxon>
        <taxon>Pterygota</taxon>
        <taxon>Neoptera</taxon>
        <taxon>Endopterygota</taxon>
        <taxon>Coleoptera</taxon>
        <taxon>Polyphaga</taxon>
        <taxon>Cucujiformia</taxon>
        <taxon>Chrysomeloidea</taxon>
        <taxon>Cerambycidae</taxon>
        <taxon>Lamiinae</taxon>
        <taxon>Acanthocinini</taxon>
        <taxon>Exocentrus</taxon>
    </lineage>
</organism>